<dbReference type="PANTHER" id="PTHR31014">
    <property type="entry name" value="MITOCHONDRIAL TRANSLATION SYSTEM COMPONENT PET127-RELATED"/>
    <property type="match status" value="1"/>
</dbReference>
<dbReference type="AlphaFoldDB" id="A0A9W8AL19"/>
<protein>
    <recommendedName>
        <fullName evidence="4">Pet127-domain-containing protein</fullName>
    </recommendedName>
</protein>
<reference evidence="2" key="1">
    <citation type="submission" date="2022-07" db="EMBL/GenBank/DDBJ databases">
        <title>Phylogenomic reconstructions and comparative analyses of Kickxellomycotina fungi.</title>
        <authorList>
            <person name="Reynolds N.K."/>
            <person name="Stajich J.E."/>
            <person name="Barry K."/>
            <person name="Grigoriev I.V."/>
            <person name="Crous P."/>
            <person name="Smith M.E."/>
        </authorList>
    </citation>
    <scope>NUCLEOTIDE SEQUENCE</scope>
    <source>
        <strain evidence="2">RSA 1196</strain>
    </source>
</reference>
<proteinExistence type="predicted"/>
<sequence>MPLRSVTLRPSRAIGLRGRVSTRVFQPPTDLPSSRQSGCAILPNVKYHSTDIEGLSPSPFAQQTDQAFASPSAGPPKNVKNCEDIQLKPFNTSLEFLSPDFKTLPRLAYDLDRTLFSPGVHYLQDPRSKVYNFDPWLQKVPPPDEFDYDKLRPFIKSSQDDKLKDLARKHKCTFVGSTSSMTHILSHVYFLISLWRPVDISRLSQKFANMYTSYTRGMRVPASAYLRYDDGVYAVDVDKSFDMEDSILMVLGKSMEKFLTLPRKEFNRFLKLSKAKGEEGDETYSYAKYQNFLMRSQLDCYDDRLPRQAFDLKTRATIAVRLLLKDHPEASGYEIRRSQGLLESFEREHYDMIRSAFLKYSFQARIGNMDGIFVAYHNTERVFGFQYFPLEELDRPLFGSSRRGDRYFAMTLQLVEHVFQRIVEKYPRQTVLMSLESDKNNGAMKVYVEALPPGKDYVEHVVDEDKVLTIHPDTQVSLFEVHPRDIPTTEFGFANAFGKAAEGPAPLSSKFSIFESSLTPAQLLAEYQEFRQKQLLWFDYGDEAEVRDLDDVLDTEARENEHYRSFDLRQLLREISRRHSSEAKPTPSHPKPVVWRSSMVTAPSKPAKPSTTKRKGQKKQ</sequence>
<comment type="caution">
    <text evidence="2">The sequence shown here is derived from an EMBL/GenBank/DDBJ whole genome shotgun (WGS) entry which is preliminary data.</text>
</comment>
<feature type="region of interest" description="Disordered" evidence="1">
    <location>
        <begin position="577"/>
        <end position="620"/>
    </location>
</feature>
<gene>
    <name evidence="2" type="ORF">IWQ62_004348</name>
</gene>
<evidence type="ECO:0008006" key="4">
    <source>
        <dbReference type="Google" id="ProtNLM"/>
    </source>
</evidence>
<dbReference type="InterPro" id="IPR013943">
    <property type="entry name" value="Pet127"/>
</dbReference>
<feature type="compositionally biased region" description="Basic residues" evidence="1">
    <location>
        <begin position="611"/>
        <end position="620"/>
    </location>
</feature>
<dbReference type="PANTHER" id="PTHR31014:SF0">
    <property type="entry name" value="MITOCHONDRIAL TRANSLATION SYSTEM COMPONENT PET127-RELATED"/>
    <property type="match status" value="1"/>
</dbReference>
<evidence type="ECO:0000313" key="2">
    <source>
        <dbReference type="EMBL" id="KAJ1960131.1"/>
    </source>
</evidence>
<dbReference type="Proteomes" id="UP001150925">
    <property type="component" value="Unassembled WGS sequence"/>
</dbReference>
<dbReference type="OrthoDB" id="10249045at2759"/>
<dbReference type="GO" id="GO:0000964">
    <property type="term" value="P:mitochondrial RNA 5'-end processing"/>
    <property type="evidence" value="ECO:0007669"/>
    <property type="project" value="TreeGrafter"/>
</dbReference>
<organism evidence="2 3">
    <name type="scientific">Dispira parvispora</name>
    <dbReference type="NCBI Taxonomy" id="1520584"/>
    <lineage>
        <taxon>Eukaryota</taxon>
        <taxon>Fungi</taxon>
        <taxon>Fungi incertae sedis</taxon>
        <taxon>Zoopagomycota</taxon>
        <taxon>Kickxellomycotina</taxon>
        <taxon>Dimargaritomycetes</taxon>
        <taxon>Dimargaritales</taxon>
        <taxon>Dimargaritaceae</taxon>
        <taxon>Dispira</taxon>
    </lineage>
</organism>
<dbReference type="EMBL" id="JANBPY010001414">
    <property type="protein sequence ID" value="KAJ1960131.1"/>
    <property type="molecule type" value="Genomic_DNA"/>
</dbReference>
<keyword evidence="3" id="KW-1185">Reference proteome</keyword>
<name>A0A9W8AL19_9FUNG</name>
<dbReference type="Pfam" id="PF08634">
    <property type="entry name" value="Pet127"/>
    <property type="match status" value="1"/>
</dbReference>
<accession>A0A9W8AL19</accession>
<evidence type="ECO:0000256" key="1">
    <source>
        <dbReference type="SAM" id="MobiDB-lite"/>
    </source>
</evidence>
<evidence type="ECO:0000313" key="3">
    <source>
        <dbReference type="Proteomes" id="UP001150925"/>
    </source>
</evidence>
<dbReference type="GO" id="GO:0005740">
    <property type="term" value="C:mitochondrial envelope"/>
    <property type="evidence" value="ECO:0007669"/>
    <property type="project" value="TreeGrafter"/>
</dbReference>